<reference evidence="10 11" key="1">
    <citation type="submission" date="2018-07" db="EMBL/GenBank/DDBJ databases">
        <title>Halioglobus sp. genome submission.</title>
        <authorList>
            <person name="Ye M.-Q."/>
            <person name="Du Z.-J."/>
        </authorList>
    </citation>
    <scope>NUCLEOTIDE SEQUENCE [LARGE SCALE GENOMIC DNA]</scope>
    <source>
        <strain evidence="10 11">U0301</strain>
    </source>
</reference>
<dbReference type="HAMAP" id="MF_00316">
    <property type="entry name" value="MobA"/>
    <property type="match status" value="1"/>
</dbReference>
<dbReference type="PANTHER" id="PTHR19136">
    <property type="entry name" value="MOLYBDENUM COFACTOR GUANYLYLTRANSFERASE"/>
    <property type="match status" value="1"/>
</dbReference>
<evidence type="ECO:0000256" key="5">
    <source>
        <dbReference type="ARBA" id="ARBA00022842"/>
    </source>
</evidence>
<dbReference type="InterPro" id="IPR013482">
    <property type="entry name" value="Molybde_CF_guanTrfase"/>
</dbReference>
<keyword evidence="7 8" id="KW-0501">Molybdenum cofactor biosynthesis</keyword>
<dbReference type="NCBIfam" id="TIGR02665">
    <property type="entry name" value="molyb_mobA"/>
    <property type="match status" value="1"/>
</dbReference>
<comment type="subcellular location">
    <subcellularLocation>
        <location evidence="8">Cytoplasm</location>
    </subcellularLocation>
</comment>
<dbReference type="InterPro" id="IPR029044">
    <property type="entry name" value="Nucleotide-diphossugar_trans"/>
</dbReference>
<evidence type="ECO:0000256" key="3">
    <source>
        <dbReference type="ARBA" id="ARBA00022723"/>
    </source>
</evidence>
<feature type="binding site" evidence="8">
    <location>
        <position position="105"/>
    </location>
    <ligand>
        <name>GTP</name>
        <dbReference type="ChEBI" id="CHEBI:37565"/>
    </ligand>
</feature>
<comment type="caution">
    <text evidence="10">The sequence shown here is derived from an EMBL/GenBank/DDBJ whole genome shotgun (WGS) entry which is preliminary data.</text>
</comment>
<evidence type="ECO:0000256" key="4">
    <source>
        <dbReference type="ARBA" id="ARBA00022741"/>
    </source>
</evidence>
<comment type="similarity">
    <text evidence="8">Belongs to the MobA family.</text>
</comment>
<dbReference type="Proteomes" id="UP000265509">
    <property type="component" value="Unassembled WGS sequence"/>
</dbReference>
<dbReference type="Gene3D" id="3.90.550.10">
    <property type="entry name" value="Spore Coat Polysaccharide Biosynthesis Protein SpsA, Chain A"/>
    <property type="match status" value="1"/>
</dbReference>
<comment type="caution">
    <text evidence="8">Lacks conserved residue(s) required for the propagation of feature annotation.</text>
</comment>
<dbReference type="GO" id="GO:1902758">
    <property type="term" value="P:bis(molybdopterin guanine dinucleotide)molybdenum biosynthetic process"/>
    <property type="evidence" value="ECO:0007669"/>
    <property type="project" value="TreeGrafter"/>
</dbReference>
<feature type="binding site" evidence="8">
    <location>
        <position position="105"/>
    </location>
    <ligand>
        <name>Mg(2+)</name>
        <dbReference type="ChEBI" id="CHEBI:18420"/>
    </ligand>
</feature>
<dbReference type="CDD" id="cd02503">
    <property type="entry name" value="MobA"/>
    <property type="match status" value="1"/>
</dbReference>
<dbReference type="RefSeq" id="WP_117954981.1">
    <property type="nucleotide sequence ID" value="NZ_QRAN01000012.1"/>
</dbReference>
<comment type="cofactor">
    <cofactor evidence="8">
        <name>Mg(2+)</name>
        <dbReference type="ChEBI" id="CHEBI:18420"/>
    </cofactor>
</comment>
<proteinExistence type="inferred from homology"/>
<dbReference type="GO" id="GO:0046872">
    <property type="term" value="F:metal ion binding"/>
    <property type="evidence" value="ECO:0007669"/>
    <property type="project" value="UniProtKB-KW"/>
</dbReference>
<keyword evidence="1 8" id="KW-0963">Cytoplasm</keyword>
<feature type="binding site" evidence="8">
    <location>
        <begin position="16"/>
        <end position="18"/>
    </location>
    <ligand>
        <name>GTP</name>
        <dbReference type="ChEBI" id="CHEBI:37565"/>
    </ligand>
</feature>
<comment type="domain">
    <text evidence="8">The N-terminal domain determines nucleotide recognition and specific binding, while the C-terminal domain determines the specific binding to the target protein.</text>
</comment>
<name>A0A3L7DY99_9GAMM</name>
<evidence type="ECO:0000256" key="2">
    <source>
        <dbReference type="ARBA" id="ARBA00022679"/>
    </source>
</evidence>
<feature type="binding site" evidence="8">
    <location>
        <position position="29"/>
    </location>
    <ligand>
        <name>GTP</name>
        <dbReference type="ChEBI" id="CHEBI:37565"/>
    </ligand>
</feature>
<keyword evidence="4 8" id="KW-0547">Nucleotide-binding</keyword>
<protein>
    <recommendedName>
        <fullName evidence="8">Molybdenum cofactor guanylyltransferase</fullName>
        <shortName evidence="8">MoCo guanylyltransferase</shortName>
        <ecNumber evidence="8">2.7.7.77</ecNumber>
    </recommendedName>
    <alternativeName>
        <fullName evidence="8">GTP:molybdopterin guanylyltransferase</fullName>
    </alternativeName>
    <alternativeName>
        <fullName evidence="8">Mo-MPT guanylyltransferase</fullName>
    </alternativeName>
    <alternativeName>
        <fullName evidence="8">Molybdopterin guanylyltransferase</fullName>
    </alternativeName>
    <alternativeName>
        <fullName evidence="8">Molybdopterin-guanine dinucleotide synthase</fullName>
        <shortName evidence="8">MGD synthase</shortName>
    </alternativeName>
</protein>
<organism evidence="10 11">
    <name type="scientific">Seongchinamella sediminis</name>
    <dbReference type="NCBI Taxonomy" id="2283635"/>
    <lineage>
        <taxon>Bacteria</taxon>
        <taxon>Pseudomonadati</taxon>
        <taxon>Pseudomonadota</taxon>
        <taxon>Gammaproteobacteria</taxon>
        <taxon>Cellvibrionales</taxon>
        <taxon>Halieaceae</taxon>
        <taxon>Seongchinamella</taxon>
    </lineage>
</organism>
<keyword evidence="3 8" id="KW-0479">Metal-binding</keyword>
<dbReference type="EMBL" id="QRAN01000012">
    <property type="protein sequence ID" value="RLQ21510.1"/>
    <property type="molecule type" value="Genomic_DNA"/>
</dbReference>
<evidence type="ECO:0000313" key="10">
    <source>
        <dbReference type="EMBL" id="RLQ21510.1"/>
    </source>
</evidence>
<comment type="subunit">
    <text evidence="8">Monomer.</text>
</comment>
<dbReference type="Pfam" id="PF12804">
    <property type="entry name" value="NTP_transf_3"/>
    <property type="match status" value="1"/>
</dbReference>
<dbReference type="SUPFAM" id="SSF53448">
    <property type="entry name" value="Nucleotide-diphospho-sugar transferases"/>
    <property type="match status" value="1"/>
</dbReference>
<comment type="function">
    <text evidence="8">Transfers a GMP moiety from GTP to Mo-molybdopterin (Mo-MPT) cofactor (Moco or molybdenum cofactor) to form Mo-molybdopterin guanine dinucleotide (Mo-MGD) cofactor.</text>
</comment>
<dbReference type="InterPro" id="IPR025877">
    <property type="entry name" value="MobA-like_NTP_Trfase"/>
</dbReference>
<gene>
    <name evidence="8 10" type="primary">mobA</name>
    <name evidence="10" type="ORF">DWB85_12175</name>
</gene>
<sequence>MDNFTHDPSRICALILAGGAGRRVAGRDKGLLQWHGLPLVAHVHDTLAPQVSEIIISCNRNRERYARIAPLAPPDLRTGYQGPLAGLEAAAPMLQRDFILLAPCDTPALPPELAARLACALQQKPGAQAAFVRAGNRNHYLCALLRRASLAGLGAYLDRGQRAVRHWYTRLDAVPVDFPAQQEAFANFNDLGDFA</sequence>
<evidence type="ECO:0000256" key="6">
    <source>
        <dbReference type="ARBA" id="ARBA00023134"/>
    </source>
</evidence>
<feature type="domain" description="MobA-like NTP transferase" evidence="9">
    <location>
        <begin position="13"/>
        <end position="167"/>
    </location>
</feature>
<dbReference type="OrthoDB" id="9788394at2"/>
<accession>A0A3L7DY99</accession>
<keyword evidence="2 8" id="KW-0808">Transferase</keyword>
<keyword evidence="6 8" id="KW-0342">GTP-binding</keyword>
<keyword evidence="11" id="KW-1185">Reference proteome</keyword>
<evidence type="ECO:0000256" key="7">
    <source>
        <dbReference type="ARBA" id="ARBA00023150"/>
    </source>
</evidence>
<evidence type="ECO:0000256" key="8">
    <source>
        <dbReference type="HAMAP-Rule" id="MF_00316"/>
    </source>
</evidence>
<dbReference type="GO" id="GO:0005737">
    <property type="term" value="C:cytoplasm"/>
    <property type="evidence" value="ECO:0007669"/>
    <property type="project" value="UniProtKB-SubCell"/>
</dbReference>
<evidence type="ECO:0000256" key="1">
    <source>
        <dbReference type="ARBA" id="ARBA00022490"/>
    </source>
</evidence>
<comment type="catalytic activity">
    <reaction evidence="8">
        <text>Mo-molybdopterin + GTP + H(+) = Mo-molybdopterin guanine dinucleotide + diphosphate</text>
        <dbReference type="Rhea" id="RHEA:34243"/>
        <dbReference type="ChEBI" id="CHEBI:15378"/>
        <dbReference type="ChEBI" id="CHEBI:33019"/>
        <dbReference type="ChEBI" id="CHEBI:37565"/>
        <dbReference type="ChEBI" id="CHEBI:71302"/>
        <dbReference type="ChEBI" id="CHEBI:71310"/>
        <dbReference type="EC" id="2.7.7.77"/>
    </reaction>
</comment>
<dbReference type="GO" id="GO:0061603">
    <property type="term" value="F:molybdenum cofactor guanylyltransferase activity"/>
    <property type="evidence" value="ECO:0007669"/>
    <property type="project" value="UniProtKB-EC"/>
</dbReference>
<dbReference type="EC" id="2.7.7.77" evidence="8"/>
<evidence type="ECO:0000259" key="9">
    <source>
        <dbReference type="Pfam" id="PF12804"/>
    </source>
</evidence>
<keyword evidence="5 8" id="KW-0460">Magnesium</keyword>
<keyword evidence="10" id="KW-0548">Nucleotidyltransferase</keyword>
<dbReference type="PANTHER" id="PTHR19136:SF81">
    <property type="entry name" value="MOLYBDENUM COFACTOR GUANYLYLTRANSFERASE"/>
    <property type="match status" value="1"/>
</dbReference>
<dbReference type="AlphaFoldDB" id="A0A3L7DY99"/>
<dbReference type="GO" id="GO:0005525">
    <property type="term" value="F:GTP binding"/>
    <property type="evidence" value="ECO:0007669"/>
    <property type="project" value="UniProtKB-UniRule"/>
</dbReference>
<evidence type="ECO:0000313" key="11">
    <source>
        <dbReference type="Proteomes" id="UP000265509"/>
    </source>
</evidence>